<evidence type="ECO:0000313" key="1">
    <source>
        <dbReference type="EMBL" id="KAJ1373453.1"/>
    </source>
</evidence>
<protein>
    <submittedName>
        <fullName evidence="1">Uncharacterized protein</fullName>
    </submittedName>
</protein>
<evidence type="ECO:0000313" key="2">
    <source>
        <dbReference type="Proteomes" id="UP001196413"/>
    </source>
</evidence>
<dbReference type="EMBL" id="JAHQIW010007292">
    <property type="protein sequence ID" value="KAJ1373453.1"/>
    <property type="molecule type" value="Genomic_DNA"/>
</dbReference>
<dbReference type="AlphaFoldDB" id="A0AAD5RBT0"/>
<keyword evidence="2" id="KW-1185">Reference proteome</keyword>
<gene>
    <name evidence="1" type="ORF">KIN20_035854</name>
</gene>
<proteinExistence type="predicted"/>
<dbReference type="Proteomes" id="UP001196413">
    <property type="component" value="Unassembled WGS sequence"/>
</dbReference>
<accession>A0AAD5RBT0</accession>
<organism evidence="1 2">
    <name type="scientific">Parelaphostrongylus tenuis</name>
    <name type="common">Meningeal worm</name>
    <dbReference type="NCBI Taxonomy" id="148309"/>
    <lineage>
        <taxon>Eukaryota</taxon>
        <taxon>Metazoa</taxon>
        <taxon>Ecdysozoa</taxon>
        <taxon>Nematoda</taxon>
        <taxon>Chromadorea</taxon>
        <taxon>Rhabditida</taxon>
        <taxon>Rhabditina</taxon>
        <taxon>Rhabditomorpha</taxon>
        <taxon>Strongyloidea</taxon>
        <taxon>Metastrongylidae</taxon>
        <taxon>Parelaphostrongylus</taxon>
    </lineage>
</organism>
<comment type="caution">
    <text evidence="1">The sequence shown here is derived from an EMBL/GenBank/DDBJ whole genome shotgun (WGS) entry which is preliminary data.</text>
</comment>
<name>A0AAD5RBT0_PARTN</name>
<sequence length="88" mass="10208">MKSDHFCITPPPSRTRVKQALLRLYLRTTPSNEDHCEVEPAGEEYHLYDKTDFNQCVNSSEFFIHFNGMRRRVGGMRFSFVTSTSTST</sequence>
<reference evidence="1" key="1">
    <citation type="submission" date="2021-06" db="EMBL/GenBank/DDBJ databases">
        <title>Parelaphostrongylus tenuis whole genome reference sequence.</title>
        <authorList>
            <person name="Garwood T.J."/>
            <person name="Larsen P.A."/>
            <person name="Fountain-Jones N.M."/>
            <person name="Garbe J.R."/>
            <person name="Macchietto M.G."/>
            <person name="Kania S.A."/>
            <person name="Gerhold R.W."/>
            <person name="Richards J.E."/>
            <person name="Wolf T.M."/>
        </authorList>
    </citation>
    <scope>NUCLEOTIDE SEQUENCE</scope>
    <source>
        <strain evidence="1">MNPRO001-30</strain>
        <tissue evidence="1">Meninges</tissue>
    </source>
</reference>